<comment type="caution">
    <text evidence="1">The sequence shown here is derived from an EMBL/GenBank/DDBJ whole genome shotgun (WGS) entry which is preliminary data.</text>
</comment>
<dbReference type="PANTHER" id="PTHR36492">
    <property type="match status" value="1"/>
</dbReference>
<dbReference type="InterPro" id="IPR052963">
    <property type="entry name" value="Pantetheine_PDE"/>
</dbReference>
<dbReference type="EMBL" id="CAUYUJ010015644">
    <property type="protein sequence ID" value="CAK0856526.1"/>
    <property type="molecule type" value="Genomic_DNA"/>
</dbReference>
<gene>
    <name evidence="1" type="ORF">PCOR1329_LOCUS46907</name>
</gene>
<keyword evidence="2" id="KW-1185">Reference proteome</keyword>
<dbReference type="PANTHER" id="PTHR36492:SF2">
    <property type="entry name" value="[ACYL-CARRIER-PROTEIN] PHOSPHODIESTERASE PPTH"/>
    <property type="match status" value="1"/>
</dbReference>
<evidence type="ECO:0000313" key="2">
    <source>
        <dbReference type="Proteomes" id="UP001189429"/>
    </source>
</evidence>
<reference evidence="1" key="1">
    <citation type="submission" date="2023-10" db="EMBL/GenBank/DDBJ databases">
        <authorList>
            <person name="Chen Y."/>
            <person name="Shah S."/>
            <person name="Dougan E. K."/>
            <person name="Thang M."/>
            <person name="Chan C."/>
        </authorList>
    </citation>
    <scope>NUCLEOTIDE SEQUENCE [LARGE SCALE GENOMIC DNA]</scope>
</reference>
<dbReference type="Proteomes" id="UP001189429">
    <property type="component" value="Unassembled WGS sequence"/>
</dbReference>
<accession>A0ABN9UEZ5</accession>
<proteinExistence type="predicted"/>
<name>A0ABN9UEZ5_9DINO</name>
<organism evidence="1 2">
    <name type="scientific">Prorocentrum cordatum</name>
    <dbReference type="NCBI Taxonomy" id="2364126"/>
    <lineage>
        <taxon>Eukaryota</taxon>
        <taxon>Sar</taxon>
        <taxon>Alveolata</taxon>
        <taxon>Dinophyceae</taxon>
        <taxon>Prorocentrales</taxon>
        <taxon>Prorocentraceae</taxon>
        <taxon>Prorocentrum</taxon>
    </lineage>
</organism>
<evidence type="ECO:0000313" key="1">
    <source>
        <dbReference type="EMBL" id="CAK0856526.1"/>
    </source>
</evidence>
<sequence length="117" mass="12992">MTAVGIERALTTLRQKFRRVFFTPGDHDLQIHQTEHARYPDSMAKFIAIISLCDDLGVDICPAPIWDGLLVVPILSWYDVEYDVNDPFPDPNVQTDAECKWPMDADTQAGLGEGGAG</sequence>
<protein>
    <submittedName>
        <fullName evidence="1">Uncharacterized protein</fullName>
    </submittedName>
</protein>